<evidence type="ECO:0000313" key="2">
    <source>
        <dbReference type="Proteomes" id="UP000269396"/>
    </source>
</evidence>
<dbReference type="AlphaFoldDB" id="A0A183Q5N9"/>
<sequence>MCPFKNSKDLLLLCTEKVQFTFEGEYFRQIDGVAMDSPLGPLLPDVFMAHVENQTDDLIGNMSFYKSNVDDILVVCERKEDMYCLLNKLNTLQNHISLSCEEGKNDQLRFLDILLSRREDSSVKRSIFRKPTWTG</sequence>
<name>A0A183Q5N9_9TREM</name>
<dbReference type="Proteomes" id="UP000269396">
    <property type="component" value="Unassembled WGS sequence"/>
</dbReference>
<proteinExistence type="predicted"/>
<reference evidence="1 2" key="1">
    <citation type="submission" date="2018-11" db="EMBL/GenBank/DDBJ databases">
        <authorList>
            <consortium name="Pathogen Informatics"/>
        </authorList>
    </citation>
    <scope>NUCLEOTIDE SEQUENCE [LARGE SCALE GENOMIC DNA]</scope>
    <source>
        <strain>Denwood</strain>
        <strain evidence="2">Zambia</strain>
    </source>
</reference>
<dbReference type="PROSITE" id="PS50878">
    <property type="entry name" value="RT_POL"/>
    <property type="match status" value="1"/>
</dbReference>
<dbReference type="InterPro" id="IPR000477">
    <property type="entry name" value="RT_dom"/>
</dbReference>
<keyword evidence="2" id="KW-1185">Reference proteome</keyword>
<dbReference type="EMBL" id="UZAL01049087">
    <property type="protein sequence ID" value="VDP86027.1"/>
    <property type="molecule type" value="Genomic_DNA"/>
</dbReference>
<protein>
    <submittedName>
        <fullName evidence="1">Uncharacterized protein</fullName>
    </submittedName>
</protein>
<dbReference type="PANTHER" id="PTHR21301">
    <property type="entry name" value="REVERSE TRANSCRIPTASE"/>
    <property type="match status" value="1"/>
</dbReference>
<gene>
    <name evidence="1" type="ORF">SMTD_LOCUS21925</name>
</gene>
<evidence type="ECO:0000313" key="1">
    <source>
        <dbReference type="EMBL" id="VDP86027.1"/>
    </source>
</evidence>
<accession>A0A183Q5N9</accession>
<organism evidence="1 2">
    <name type="scientific">Schistosoma mattheei</name>
    <dbReference type="NCBI Taxonomy" id="31246"/>
    <lineage>
        <taxon>Eukaryota</taxon>
        <taxon>Metazoa</taxon>
        <taxon>Spiralia</taxon>
        <taxon>Lophotrochozoa</taxon>
        <taxon>Platyhelminthes</taxon>
        <taxon>Trematoda</taxon>
        <taxon>Digenea</taxon>
        <taxon>Strigeidida</taxon>
        <taxon>Schistosomatoidea</taxon>
        <taxon>Schistosomatidae</taxon>
        <taxon>Schistosoma</taxon>
    </lineage>
</organism>
<dbReference type="PANTHER" id="PTHR21301:SF10">
    <property type="entry name" value="REVERSE TRANSCRIPTASE DOMAIN-CONTAINING PROTEIN"/>
    <property type="match status" value="1"/>
</dbReference>